<dbReference type="InterPro" id="IPR000792">
    <property type="entry name" value="Tscrpt_reg_LuxR_C"/>
</dbReference>
<dbReference type="Pfam" id="PF00196">
    <property type="entry name" value="GerE"/>
    <property type="match status" value="1"/>
</dbReference>
<dbReference type="CDD" id="cd06170">
    <property type="entry name" value="LuxR_C_like"/>
    <property type="match status" value="1"/>
</dbReference>
<evidence type="ECO:0000256" key="2">
    <source>
        <dbReference type="ARBA" id="ARBA00023125"/>
    </source>
</evidence>
<name>A0A0F6WQ17_9CORY</name>
<dbReference type="InterPro" id="IPR016032">
    <property type="entry name" value="Sig_transdc_resp-reg_C-effctor"/>
</dbReference>
<evidence type="ECO:0000259" key="5">
    <source>
        <dbReference type="PROSITE" id="PS50110"/>
    </source>
</evidence>
<dbReference type="GO" id="GO:0006355">
    <property type="term" value="P:regulation of DNA-templated transcription"/>
    <property type="evidence" value="ECO:0007669"/>
    <property type="project" value="InterPro"/>
</dbReference>
<organism evidence="6 7">
    <name type="scientific">[Brevibacterium] flavum</name>
    <dbReference type="NCBI Taxonomy" id="92706"/>
    <lineage>
        <taxon>Bacteria</taxon>
        <taxon>Bacillati</taxon>
        <taxon>Actinomycetota</taxon>
        <taxon>Actinomycetes</taxon>
        <taxon>Mycobacteriales</taxon>
        <taxon>Corynebacteriaceae</taxon>
        <taxon>Corynebacterium</taxon>
    </lineage>
</organism>
<keyword evidence="2" id="KW-0238">DNA-binding</keyword>
<dbReference type="CDD" id="cd17535">
    <property type="entry name" value="REC_NarL-like"/>
    <property type="match status" value="1"/>
</dbReference>
<dbReference type="GeneID" id="1018941"/>
<dbReference type="Gene3D" id="1.10.10.10">
    <property type="entry name" value="Winged helix-like DNA-binding domain superfamily/Winged helix DNA-binding domain"/>
    <property type="match status" value="1"/>
</dbReference>
<evidence type="ECO:0000256" key="3">
    <source>
        <dbReference type="PROSITE-ProRule" id="PRU00169"/>
    </source>
</evidence>
<dbReference type="GO" id="GO:0003677">
    <property type="term" value="F:DNA binding"/>
    <property type="evidence" value="ECO:0007669"/>
    <property type="project" value="UniProtKB-KW"/>
</dbReference>
<feature type="modified residue" description="4-aspartylphosphate" evidence="3">
    <location>
        <position position="56"/>
    </location>
</feature>
<feature type="domain" description="HTH luxR-type" evidence="4">
    <location>
        <begin position="136"/>
        <end position="201"/>
    </location>
</feature>
<dbReference type="PANTHER" id="PTHR43214:SF42">
    <property type="entry name" value="TRANSCRIPTIONAL REGULATORY PROTEIN DESR"/>
    <property type="match status" value="1"/>
</dbReference>
<dbReference type="Pfam" id="PF00072">
    <property type="entry name" value="Response_reg"/>
    <property type="match status" value="1"/>
</dbReference>
<dbReference type="SMART" id="SM00448">
    <property type="entry name" value="REC"/>
    <property type="match status" value="1"/>
</dbReference>
<feature type="domain" description="Response regulatory" evidence="5">
    <location>
        <begin position="3"/>
        <end position="121"/>
    </location>
</feature>
<dbReference type="PROSITE" id="PS50043">
    <property type="entry name" value="HTH_LUXR_2"/>
    <property type="match status" value="1"/>
</dbReference>
<dbReference type="SUPFAM" id="SSF46894">
    <property type="entry name" value="C-terminal effector domain of the bipartite response regulators"/>
    <property type="match status" value="1"/>
</dbReference>
<evidence type="ECO:0000313" key="7">
    <source>
        <dbReference type="Proteomes" id="UP000034037"/>
    </source>
</evidence>
<gene>
    <name evidence="6" type="ORF">YH66_05065</name>
</gene>
<proteinExistence type="predicted"/>
<keyword evidence="7" id="KW-1185">Reference proteome</keyword>
<dbReference type="SUPFAM" id="SSF52172">
    <property type="entry name" value="CheY-like"/>
    <property type="match status" value="1"/>
</dbReference>
<dbReference type="SMR" id="A0A0F6WQ17"/>
<dbReference type="Gene3D" id="3.40.50.2300">
    <property type="match status" value="1"/>
</dbReference>
<sequence length="203" mass="21668">MISISIADDEALIASSLATLLSLEPDLDVRPTAGSGEELIETWADPSNRTDVCVLDLQLGGIDGIDTATRLMETTPDLAVLIVTSHARPRQLKRALAAGVLGFLPKTSTADEFATAIRTVHAGRRYIDPELAAMTISAGESPLTNREEEVLELAGQGLSAEEIAVAAHLAPGTTRNYLSQAMTKVGAQNRFEAFTRARELGWL</sequence>
<dbReference type="InterPro" id="IPR001789">
    <property type="entry name" value="Sig_transdc_resp-reg_receiver"/>
</dbReference>
<dbReference type="GO" id="GO:0000160">
    <property type="term" value="P:phosphorelay signal transduction system"/>
    <property type="evidence" value="ECO:0007669"/>
    <property type="project" value="InterPro"/>
</dbReference>
<dbReference type="RefSeq" id="WP_003860075.1">
    <property type="nucleotide sequence ID" value="NZ_CP011309.1"/>
</dbReference>
<evidence type="ECO:0000313" key="6">
    <source>
        <dbReference type="EMBL" id="AKF26970.1"/>
    </source>
</evidence>
<dbReference type="InterPro" id="IPR058245">
    <property type="entry name" value="NreC/VraR/RcsB-like_REC"/>
</dbReference>
<dbReference type="InterPro" id="IPR036388">
    <property type="entry name" value="WH-like_DNA-bd_sf"/>
</dbReference>
<dbReference type="EMBL" id="CP011309">
    <property type="protein sequence ID" value="AKF26970.1"/>
    <property type="molecule type" value="Genomic_DNA"/>
</dbReference>
<reference evidence="6 7" key="1">
    <citation type="submission" date="2015-04" db="EMBL/GenBank/DDBJ databases">
        <title>Complete Genome Sequence of Brevibacterium flavum ATCC 15168.</title>
        <authorList>
            <person name="Ahn J."/>
            <person name="Park G."/>
            <person name="Jeon W."/>
            <person name="Jang Y."/>
            <person name="Jang M."/>
            <person name="Lee H."/>
            <person name="Lee H."/>
        </authorList>
    </citation>
    <scope>NUCLEOTIDE SEQUENCE [LARGE SCALE GENOMIC DNA]</scope>
    <source>
        <strain evidence="6 7">ATCC 15168</strain>
    </source>
</reference>
<dbReference type="InterPro" id="IPR039420">
    <property type="entry name" value="WalR-like"/>
</dbReference>
<protein>
    <submittedName>
        <fullName evidence="6">LuxR family transcriptional regulator</fullName>
    </submittedName>
</protein>
<dbReference type="SMART" id="SM00421">
    <property type="entry name" value="HTH_LUXR"/>
    <property type="match status" value="1"/>
</dbReference>
<evidence type="ECO:0000256" key="1">
    <source>
        <dbReference type="ARBA" id="ARBA00022553"/>
    </source>
</evidence>
<evidence type="ECO:0000259" key="4">
    <source>
        <dbReference type="PROSITE" id="PS50043"/>
    </source>
</evidence>
<dbReference type="HOGENOM" id="CLU_000445_90_10_11"/>
<dbReference type="PROSITE" id="PS50110">
    <property type="entry name" value="RESPONSE_REGULATORY"/>
    <property type="match status" value="1"/>
</dbReference>
<dbReference type="InterPro" id="IPR011006">
    <property type="entry name" value="CheY-like_superfamily"/>
</dbReference>
<accession>A0A0F6WQ17</accession>
<dbReference type="AlphaFoldDB" id="A0A0F6WQ17"/>
<dbReference type="PATRIC" id="fig|92706.3.peg.1050"/>
<keyword evidence="1 3" id="KW-0597">Phosphoprotein</keyword>
<dbReference type="Proteomes" id="UP000034037">
    <property type="component" value="Chromosome"/>
</dbReference>
<dbReference type="PANTHER" id="PTHR43214">
    <property type="entry name" value="TWO-COMPONENT RESPONSE REGULATOR"/>
    <property type="match status" value="1"/>
</dbReference>
<dbReference type="PRINTS" id="PR00038">
    <property type="entry name" value="HTHLUXR"/>
</dbReference>